<dbReference type="PANTHER" id="PTHR34706">
    <property type="entry name" value="SLR1338 PROTEIN"/>
    <property type="match status" value="1"/>
</dbReference>
<accession>A0ABR3G9Y0</accession>
<comment type="caution">
    <text evidence="2">The sequence shown here is derived from an EMBL/GenBank/DDBJ whole genome shotgun (WGS) entry which is preliminary data.</text>
</comment>
<evidence type="ECO:0008006" key="4">
    <source>
        <dbReference type="Google" id="ProtNLM"/>
    </source>
</evidence>
<evidence type="ECO:0000256" key="1">
    <source>
        <dbReference type="SAM" id="MobiDB-lite"/>
    </source>
</evidence>
<dbReference type="EMBL" id="JBBBZM010000152">
    <property type="protein sequence ID" value="KAL0632764.1"/>
    <property type="molecule type" value="Genomic_DNA"/>
</dbReference>
<sequence>MELTDFYQPHDPYVRELCEKAAILARDETATLNRPQDLVSIAKLALYDTIIYCGTCGYPESLSMNKDGKVRVIALKELVRRVATITTTLDTSGIKLRFINFKEDGGFNDIRTILEVDKAIKIAGFRGKRTEIGMGLESKILDPLLFAKIEAGTLRRPLLITTITDGAPSFEGLNYFRDAISNCQDTLKQHGYKPSAAVFQVSQVGDESGAEEFINSLHNDLEVGNMVYCTSEKLDEKIQELKDNDRNLECWLLALLSQGLRPPAGRYSHEFHGHENHDRENHDDHGNHNHQHHDDGHHDQEHGHHGGGHHGDGDHDGGHHDGGHHDGGHHDGGHHDDGHHDDGHHDDGHHDHGS</sequence>
<feature type="region of interest" description="Disordered" evidence="1">
    <location>
        <begin position="266"/>
        <end position="354"/>
    </location>
</feature>
<feature type="compositionally biased region" description="Basic and acidic residues" evidence="1">
    <location>
        <begin position="267"/>
        <end position="354"/>
    </location>
</feature>
<evidence type="ECO:0000313" key="2">
    <source>
        <dbReference type="EMBL" id="KAL0632764.1"/>
    </source>
</evidence>
<protein>
    <recommendedName>
        <fullName evidence="4">VWFA domain-containing protein</fullName>
    </recommendedName>
</protein>
<dbReference type="PANTHER" id="PTHR34706:SF3">
    <property type="entry name" value="ANKYRIN REPEAT PROTEIN (AFU_ORTHOLOGUE AFUA_7G06200)"/>
    <property type="match status" value="1"/>
</dbReference>
<gene>
    <name evidence="2" type="ORF">Q9L58_008352</name>
</gene>
<reference evidence="2 3" key="1">
    <citation type="submission" date="2024-02" db="EMBL/GenBank/DDBJ databases">
        <title>Discinaceae phylogenomics.</title>
        <authorList>
            <person name="Dirks A.C."/>
            <person name="James T.Y."/>
        </authorList>
    </citation>
    <scope>NUCLEOTIDE SEQUENCE [LARGE SCALE GENOMIC DNA]</scope>
    <source>
        <strain evidence="2 3">ACD0624</strain>
    </source>
</reference>
<organism evidence="2 3">
    <name type="scientific">Discina gigas</name>
    <dbReference type="NCBI Taxonomy" id="1032678"/>
    <lineage>
        <taxon>Eukaryota</taxon>
        <taxon>Fungi</taxon>
        <taxon>Dikarya</taxon>
        <taxon>Ascomycota</taxon>
        <taxon>Pezizomycotina</taxon>
        <taxon>Pezizomycetes</taxon>
        <taxon>Pezizales</taxon>
        <taxon>Discinaceae</taxon>
        <taxon>Discina</taxon>
    </lineage>
</organism>
<dbReference type="Proteomes" id="UP001447188">
    <property type="component" value="Unassembled WGS sequence"/>
</dbReference>
<keyword evidence="3" id="KW-1185">Reference proteome</keyword>
<proteinExistence type="predicted"/>
<name>A0ABR3G9Y0_9PEZI</name>
<evidence type="ECO:0000313" key="3">
    <source>
        <dbReference type="Proteomes" id="UP001447188"/>
    </source>
</evidence>